<dbReference type="AlphaFoldDB" id="A0A6M3LSU2"/>
<evidence type="ECO:0000313" key="1">
    <source>
        <dbReference type="EMBL" id="QJA96051.1"/>
    </source>
</evidence>
<accession>A0A6M3LSU2</accession>
<sequence length="59" mass="6917">MSALDKQVGGDHYKQYKIQPYEFFIKNQIPHHKAAIIRRILRYDHPTGKGLTDLQKVPL</sequence>
<proteinExistence type="predicted"/>
<reference evidence="1" key="1">
    <citation type="submission" date="2020-03" db="EMBL/GenBank/DDBJ databases">
        <title>The deep terrestrial virosphere.</title>
        <authorList>
            <person name="Holmfeldt K."/>
            <person name="Nilsson E."/>
            <person name="Simone D."/>
            <person name="Lopez-Fernandez M."/>
            <person name="Wu X."/>
            <person name="de Brujin I."/>
            <person name="Lundin D."/>
            <person name="Andersson A."/>
            <person name="Bertilsson S."/>
            <person name="Dopson M."/>
        </authorList>
    </citation>
    <scope>NUCLEOTIDE SEQUENCE</scope>
    <source>
        <strain evidence="1">MM415B04970</strain>
    </source>
</reference>
<dbReference type="EMBL" id="MT143366">
    <property type="protein sequence ID" value="QJA96051.1"/>
    <property type="molecule type" value="Genomic_DNA"/>
</dbReference>
<protein>
    <submittedName>
        <fullName evidence="1">Uncharacterized protein</fullName>
    </submittedName>
</protein>
<gene>
    <name evidence="1" type="ORF">MM415B04970_0008</name>
</gene>
<name>A0A6M3LSU2_9ZZZZ</name>
<organism evidence="1">
    <name type="scientific">viral metagenome</name>
    <dbReference type="NCBI Taxonomy" id="1070528"/>
    <lineage>
        <taxon>unclassified sequences</taxon>
        <taxon>metagenomes</taxon>
        <taxon>organismal metagenomes</taxon>
    </lineage>
</organism>